<evidence type="ECO:0000313" key="1">
    <source>
        <dbReference type="EMBL" id="MDX6188504.1"/>
    </source>
</evidence>
<dbReference type="Proteomes" id="UP001273350">
    <property type="component" value="Unassembled WGS sequence"/>
</dbReference>
<dbReference type="SUPFAM" id="SSF55729">
    <property type="entry name" value="Acyl-CoA N-acyltransferases (Nat)"/>
    <property type="match status" value="1"/>
</dbReference>
<sequence length="325" mass="37967">MTKYTVKKYDQNDFAIWNDFLAKAKNATFLFHRNFMQYHQDRFEDFSLLVFKNEKLIAVLPANKEGDLVYSHQGLTYGGLVYKDQTKLSTVLAVFQSVLFFLNESGIQKIIVKTLPSIYHLKPAEEILYVLFVAQGKLIRRDSLSVIDLSQKNTVSKIRKRGFQKAVSNQLHIKEENDFELFWNEILIPNLDKKHKAIPVHSLEEISRLKVLFPDNIRQFNVYFEDKIVGGTTVFETETVAHCQYISKLEQDDRLGSLDFLYQHLIQERYAKKRFFDFGISNENQGKKLNEGLSYWKESFGASTIIHDFYEVETSNYSLLNNVLI</sequence>
<name>A0ABU4R7E0_9FLAO</name>
<reference evidence="1 2" key="1">
    <citation type="submission" date="2023-11" db="EMBL/GenBank/DDBJ databases">
        <title>Unpublished Manusciprt.</title>
        <authorList>
            <person name="Saticioglu I.B."/>
            <person name="Ay H."/>
            <person name="Ajmi N."/>
            <person name="Altun S."/>
            <person name="Duman M."/>
        </authorList>
    </citation>
    <scope>NUCLEOTIDE SEQUENCE [LARGE SCALE GENOMIC DNA]</scope>
    <source>
        <strain evidence="1 2">Fl-318</strain>
    </source>
</reference>
<organism evidence="1 2">
    <name type="scientific">Flavobacterium cupriresistens</name>
    <dbReference type="NCBI Taxonomy" id="2893885"/>
    <lineage>
        <taxon>Bacteria</taxon>
        <taxon>Pseudomonadati</taxon>
        <taxon>Bacteroidota</taxon>
        <taxon>Flavobacteriia</taxon>
        <taxon>Flavobacteriales</taxon>
        <taxon>Flavobacteriaceae</taxon>
        <taxon>Flavobacterium</taxon>
    </lineage>
</organism>
<keyword evidence="2" id="KW-1185">Reference proteome</keyword>
<dbReference type="Gene3D" id="3.40.630.30">
    <property type="match status" value="1"/>
</dbReference>
<protein>
    <submittedName>
        <fullName evidence="1">GNAT family N-acetyltransferase</fullName>
    </submittedName>
</protein>
<gene>
    <name evidence="1" type="ORF">SGQ83_04010</name>
</gene>
<comment type="caution">
    <text evidence="1">The sequence shown here is derived from an EMBL/GenBank/DDBJ whole genome shotgun (WGS) entry which is preliminary data.</text>
</comment>
<proteinExistence type="predicted"/>
<dbReference type="InterPro" id="IPR016181">
    <property type="entry name" value="Acyl_CoA_acyltransferase"/>
</dbReference>
<dbReference type="EMBL" id="JAWXVI010000002">
    <property type="protein sequence ID" value="MDX6188504.1"/>
    <property type="molecule type" value="Genomic_DNA"/>
</dbReference>
<evidence type="ECO:0000313" key="2">
    <source>
        <dbReference type="Proteomes" id="UP001273350"/>
    </source>
</evidence>
<dbReference type="RefSeq" id="WP_230005014.1">
    <property type="nucleotide sequence ID" value="NZ_CP087134.1"/>
</dbReference>
<accession>A0ABU4R7E0</accession>